<feature type="domain" description="Single Cache" evidence="6">
    <location>
        <begin position="171"/>
        <end position="248"/>
    </location>
</feature>
<evidence type="ECO:0000256" key="4">
    <source>
        <dbReference type="ARBA" id="ARBA00022989"/>
    </source>
</evidence>
<dbReference type="Pfam" id="PF17200">
    <property type="entry name" value="sCache_2"/>
    <property type="match status" value="2"/>
</dbReference>
<gene>
    <name evidence="7" type="ORF">ASZ90_009452</name>
</gene>
<sequence length="309" mass="33131">MGIIVCLLAAAAFSGCVGQEEAAAAAGPEALRSFVLDAADYAGSAGREAAIEEFGSIGGDYTRDEWYIYAYDNECILLAHPYAVEFVGSDRSGWTDIRGLPVIRIGRDIAAAGGGYLAYLYPRPADGGIDEGARETYEPKLGYVHPAGEGWWIGSGIPLAFDDGERYPEPVAMMIDLVSAGVSYAHAEGSEAALAEISDPDGLFVDGEGHYLYAYRYDGTLIAHPHLPELIGTNLIEKEDIYGVPVIRSLTETAREGGGFIVFIWPNPKEGNRDELKIGYVLPVDGEWWLGSGVYLSEITGEHTPLAGN</sequence>
<evidence type="ECO:0000256" key="1">
    <source>
        <dbReference type="ARBA" id="ARBA00004651"/>
    </source>
</evidence>
<dbReference type="Gene3D" id="3.30.450.20">
    <property type="entry name" value="PAS domain"/>
    <property type="match status" value="2"/>
</dbReference>
<keyword evidence="4" id="KW-1133">Transmembrane helix</keyword>
<evidence type="ECO:0000256" key="5">
    <source>
        <dbReference type="ARBA" id="ARBA00023136"/>
    </source>
</evidence>
<accession>A0A0W8FJB6</accession>
<dbReference type="EMBL" id="LNQE01001141">
    <property type="protein sequence ID" value="KUG20798.1"/>
    <property type="molecule type" value="Genomic_DNA"/>
</dbReference>
<keyword evidence="5" id="KW-0472">Membrane</keyword>
<evidence type="ECO:0000313" key="7">
    <source>
        <dbReference type="EMBL" id="KUG20798.1"/>
    </source>
</evidence>
<feature type="domain" description="Single Cache" evidence="6">
    <location>
        <begin position="20"/>
        <end position="104"/>
    </location>
</feature>
<dbReference type="SMART" id="SM01049">
    <property type="entry name" value="Cache_2"/>
    <property type="match status" value="2"/>
</dbReference>
<reference evidence="7" key="1">
    <citation type="journal article" date="2015" name="Proc. Natl. Acad. Sci. U.S.A.">
        <title>Networks of energetic and metabolic interactions define dynamics in microbial communities.</title>
        <authorList>
            <person name="Embree M."/>
            <person name="Liu J.K."/>
            <person name="Al-Bassam M.M."/>
            <person name="Zengler K."/>
        </authorList>
    </citation>
    <scope>NUCLEOTIDE SEQUENCE</scope>
</reference>
<keyword evidence="2" id="KW-1003">Cell membrane</keyword>
<comment type="caution">
    <text evidence="7">The sequence shown here is derived from an EMBL/GenBank/DDBJ whole genome shotgun (WGS) entry which is preliminary data.</text>
</comment>
<evidence type="ECO:0000259" key="6">
    <source>
        <dbReference type="SMART" id="SM01049"/>
    </source>
</evidence>
<organism evidence="7">
    <name type="scientific">hydrocarbon metagenome</name>
    <dbReference type="NCBI Taxonomy" id="938273"/>
    <lineage>
        <taxon>unclassified sequences</taxon>
        <taxon>metagenomes</taxon>
        <taxon>ecological metagenomes</taxon>
    </lineage>
</organism>
<evidence type="ECO:0000256" key="2">
    <source>
        <dbReference type="ARBA" id="ARBA00022475"/>
    </source>
</evidence>
<dbReference type="InterPro" id="IPR033480">
    <property type="entry name" value="sCache_2"/>
</dbReference>
<comment type="subcellular location">
    <subcellularLocation>
        <location evidence="1">Cell membrane</location>
        <topology evidence="1">Multi-pass membrane protein</topology>
    </subcellularLocation>
</comment>
<proteinExistence type="predicted"/>
<dbReference type="AlphaFoldDB" id="A0A0W8FJB6"/>
<protein>
    <recommendedName>
        <fullName evidence="6">Single Cache domain-containing protein</fullName>
    </recommendedName>
</protein>
<name>A0A0W8FJB6_9ZZZZ</name>
<keyword evidence="3" id="KW-0812">Transmembrane</keyword>
<dbReference type="GO" id="GO:0005886">
    <property type="term" value="C:plasma membrane"/>
    <property type="evidence" value="ECO:0007669"/>
    <property type="project" value="UniProtKB-SubCell"/>
</dbReference>
<evidence type="ECO:0000256" key="3">
    <source>
        <dbReference type="ARBA" id="ARBA00022692"/>
    </source>
</evidence>